<evidence type="ECO:0000313" key="1">
    <source>
        <dbReference type="EMBL" id="MCZ0725026.1"/>
    </source>
</evidence>
<evidence type="ECO:0000313" key="2">
    <source>
        <dbReference type="Proteomes" id="UP001146670"/>
    </source>
</evidence>
<dbReference type="AlphaFoldDB" id="A0A9X3FMY8"/>
<keyword evidence="2" id="KW-1185">Reference proteome</keyword>
<dbReference type="EMBL" id="JAPRFR010000001">
    <property type="protein sequence ID" value="MCZ0725026.1"/>
    <property type="molecule type" value="Genomic_DNA"/>
</dbReference>
<gene>
    <name evidence="1" type="ORF">OW157_00405</name>
</gene>
<reference evidence="1" key="1">
    <citation type="submission" date="2022-12" db="EMBL/GenBank/DDBJ databases">
        <title>Description and comparative metabolic analysis of Aerococcus sp. nov., isolated from the feces of a pig.</title>
        <authorList>
            <person name="Chang Y.-H."/>
        </authorList>
    </citation>
    <scope>NUCLEOTIDE SEQUENCE</scope>
    <source>
        <strain evidence="1">YH-aer222</strain>
    </source>
</reference>
<dbReference type="Proteomes" id="UP001146670">
    <property type="component" value="Unassembled WGS sequence"/>
</dbReference>
<accession>A0A9X3FMY8</accession>
<sequence>MPQLEIEKAGQRLRFTGKNYEHLWLQLEDLSQGILDPQANDYDMALAQALNKDYKDLSLTDCLENTLSEAQIKELILTTLPSYGYQIINLDK</sequence>
<organism evidence="1 2">
    <name type="scientific">Aerococcus kribbianus</name>
    <dbReference type="NCBI Taxonomy" id="2999064"/>
    <lineage>
        <taxon>Bacteria</taxon>
        <taxon>Bacillati</taxon>
        <taxon>Bacillota</taxon>
        <taxon>Bacilli</taxon>
        <taxon>Lactobacillales</taxon>
        <taxon>Aerococcaceae</taxon>
        <taxon>Aerococcus</taxon>
    </lineage>
</organism>
<name>A0A9X3FMY8_9LACT</name>
<protein>
    <submittedName>
        <fullName evidence="1">Uncharacterized protein</fullName>
    </submittedName>
</protein>
<proteinExistence type="predicted"/>
<dbReference type="RefSeq" id="WP_268751352.1">
    <property type="nucleotide sequence ID" value="NZ_JAPRFQ010000001.1"/>
</dbReference>
<comment type="caution">
    <text evidence="1">The sequence shown here is derived from an EMBL/GenBank/DDBJ whole genome shotgun (WGS) entry which is preliminary data.</text>
</comment>